<reference evidence="2" key="1">
    <citation type="submission" date="2013-08" db="EMBL/GenBank/DDBJ databases">
        <authorList>
            <person name="Mendez C."/>
            <person name="Richter M."/>
            <person name="Ferrer M."/>
            <person name="Sanchez J."/>
        </authorList>
    </citation>
    <scope>NUCLEOTIDE SEQUENCE</scope>
</reference>
<accession>T1B627</accession>
<dbReference type="SUPFAM" id="SSF54523">
    <property type="entry name" value="Pili subunits"/>
    <property type="match status" value="1"/>
</dbReference>
<dbReference type="InterPro" id="IPR012902">
    <property type="entry name" value="N_methyl_site"/>
</dbReference>
<comment type="caution">
    <text evidence="2">The sequence shown here is derived from an EMBL/GenBank/DDBJ whole genome shotgun (WGS) entry which is preliminary data.</text>
</comment>
<reference evidence="2" key="2">
    <citation type="journal article" date="2014" name="ISME J.">
        <title>Microbial stratification in low pH oxic and suboxic macroscopic growths along an acid mine drainage.</title>
        <authorList>
            <person name="Mendez-Garcia C."/>
            <person name="Mesa V."/>
            <person name="Sprenger R.R."/>
            <person name="Richter M."/>
            <person name="Diez M.S."/>
            <person name="Solano J."/>
            <person name="Bargiela R."/>
            <person name="Golyshina O.V."/>
            <person name="Manteca A."/>
            <person name="Ramos J.L."/>
            <person name="Gallego J.R."/>
            <person name="Llorente I."/>
            <person name="Martins Dos Santos V.A."/>
            <person name="Jensen O.N."/>
            <person name="Pelaez A.I."/>
            <person name="Sanchez J."/>
            <person name="Ferrer M."/>
        </authorList>
    </citation>
    <scope>NUCLEOTIDE SEQUENCE</scope>
</reference>
<dbReference type="Pfam" id="PF07963">
    <property type="entry name" value="N_methyl"/>
    <property type="match status" value="1"/>
</dbReference>
<sequence>MNTRFFHRQRGFSLVELVITIVVIAIALTAVLLALDTATRSSANPMAETQAIAIGQAYLEEIQSKSYAPLPCPAPCTRSDYNDVDDYNGLVNVGAENQFGQPIPGLSAYTVDVTVSATTL</sequence>
<dbReference type="InterPro" id="IPR045584">
    <property type="entry name" value="Pilin-like"/>
</dbReference>
<dbReference type="Gene3D" id="3.30.700.10">
    <property type="entry name" value="Glycoprotein, Type 4 Pilin"/>
    <property type="match status" value="1"/>
</dbReference>
<dbReference type="NCBIfam" id="TIGR02532">
    <property type="entry name" value="IV_pilin_GFxxxE"/>
    <property type="match status" value="1"/>
</dbReference>
<dbReference type="AlphaFoldDB" id="T1B627"/>
<dbReference type="PROSITE" id="PS00409">
    <property type="entry name" value="PROKAR_NTER_METHYL"/>
    <property type="match status" value="1"/>
</dbReference>
<keyword evidence="1" id="KW-0472">Membrane</keyword>
<keyword evidence="1" id="KW-1133">Transmembrane helix</keyword>
<gene>
    <name evidence="2" type="ORF">B2A_07610</name>
</gene>
<dbReference type="EMBL" id="AUZZ01005457">
    <property type="protein sequence ID" value="EQD49620.1"/>
    <property type="molecule type" value="Genomic_DNA"/>
</dbReference>
<feature type="non-terminal residue" evidence="2">
    <location>
        <position position="120"/>
    </location>
</feature>
<name>T1B627_9ZZZZ</name>
<keyword evidence="1" id="KW-0812">Transmembrane</keyword>
<evidence type="ECO:0000313" key="2">
    <source>
        <dbReference type="EMBL" id="EQD49620.1"/>
    </source>
</evidence>
<protein>
    <submittedName>
        <fullName evidence="2">MshA pilin protein MshD</fullName>
    </submittedName>
</protein>
<organism evidence="2">
    <name type="scientific">mine drainage metagenome</name>
    <dbReference type="NCBI Taxonomy" id="410659"/>
    <lineage>
        <taxon>unclassified sequences</taxon>
        <taxon>metagenomes</taxon>
        <taxon>ecological metagenomes</taxon>
    </lineage>
</organism>
<evidence type="ECO:0000256" key="1">
    <source>
        <dbReference type="SAM" id="Phobius"/>
    </source>
</evidence>
<proteinExistence type="predicted"/>
<feature type="transmembrane region" description="Helical" evidence="1">
    <location>
        <begin position="12"/>
        <end position="35"/>
    </location>
</feature>